<dbReference type="EMBL" id="BDQA01000308">
    <property type="protein sequence ID" value="GBH21760.1"/>
    <property type="molecule type" value="Genomic_RNA"/>
</dbReference>
<dbReference type="GO" id="GO:0006351">
    <property type="term" value="P:DNA-templated transcription"/>
    <property type="evidence" value="ECO:0007669"/>
    <property type="project" value="InterPro"/>
</dbReference>
<dbReference type="GO" id="GO:0003968">
    <property type="term" value="F:RNA-directed RNA polymerase activity"/>
    <property type="evidence" value="ECO:0007669"/>
    <property type="project" value="InterPro"/>
</dbReference>
<dbReference type="GO" id="GO:0039694">
    <property type="term" value="P:viral RNA genome replication"/>
    <property type="evidence" value="ECO:0007669"/>
    <property type="project" value="InterPro"/>
</dbReference>
<reference evidence="2" key="1">
    <citation type="submission" date="2017-04" db="EMBL/GenBank/DDBJ databases">
        <title>Unveiling RNA virosphere associated with marine microorganisms.</title>
        <authorList>
            <person name="Urayama S."/>
            <person name="Takaki Y."/>
            <person name="Nishi S."/>
            <person name="Yoshida Y."/>
            <person name="Deguchi S."/>
            <person name="Takai K."/>
            <person name="Nunoura T."/>
        </authorList>
    </citation>
    <scope>NUCLEOTIDE SEQUENCE</scope>
</reference>
<dbReference type="InterPro" id="IPR043502">
    <property type="entry name" value="DNA/RNA_pol_sf"/>
</dbReference>
<organism evidence="2">
    <name type="scientific">viral metagenome</name>
    <dbReference type="NCBI Taxonomy" id="1070528"/>
    <lineage>
        <taxon>unclassified sequences</taxon>
        <taxon>metagenomes</taxon>
        <taxon>organismal metagenomes</taxon>
    </lineage>
</organism>
<dbReference type="SUPFAM" id="SSF56672">
    <property type="entry name" value="DNA/RNA polymerases"/>
    <property type="match status" value="1"/>
</dbReference>
<dbReference type="Pfam" id="PF00680">
    <property type="entry name" value="RdRP_1"/>
    <property type="match status" value="1"/>
</dbReference>
<name>A0A2V0RLJ6_9ZZZZ</name>
<proteinExistence type="predicted"/>
<dbReference type="AlphaFoldDB" id="A0A2V0RLJ6"/>
<dbReference type="InterPro" id="IPR007094">
    <property type="entry name" value="RNA-dir_pol_PSvirus"/>
</dbReference>
<protein>
    <submittedName>
        <fullName evidence="2">RdRp</fullName>
    </submittedName>
</protein>
<evidence type="ECO:0000313" key="2">
    <source>
        <dbReference type="EMBL" id="GBH21760.1"/>
    </source>
</evidence>
<dbReference type="PROSITE" id="PS50507">
    <property type="entry name" value="RDRP_SSRNA_POS"/>
    <property type="match status" value="1"/>
</dbReference>
<accession>A0A2V0RLJ6</accession>
<dbReference type="GO" id="GO:0003723">
    <property type="term" value="F:RNA binding"/>
    <property type="evidence" value="ECO:0007669"/>
    <property type="project" value="InterPro"/>
</dbReference>
<evidence type="ECO:0000259" key="1">
    <source>
        <dbReference type="PROSITE" id="PS50507"/>
    </source>
</evidence>
<dbReference type="InterPro" id="IPR001205">
    <property type="entry name" value="RNA-dir_pol_C"/>
</dbReference>
<feature type="domain" description="RdRp catalytic" evidence="1">
    <location>
        <begin position="1"/>
        <end position="109"/>
    </location>
</feature>
<sequence length="227" mass="25882">MDYSSFDLSLHDRLIQLAFSELETVYDLTVREKKIFRLVKQYHHRCRVSIRGELVTRKHGLLSGSMFTNFLGTLINLAMIDATLGDTCLSHACGDDNLLISTHPLNVTRLKNVLSQDFQMSVVIDSENVKSDVFFLGFRFRGQDNMCVGSPRLILAKATFSEHFLDMSSDERLGLRVSSILSNYTNMLELVSKLIKDLTVSVSLPEERVTLTSEKEKFLLYKKHLLI</sequence>
<comment type="caution">
    <text evidence="2">The sequence shown here is derived from an EMBL/GenBank/DDBJ whole genome shotgun (WGS) entry which is preliminary data.</text>
</comment>